<gene>
    <name evidence="1" type="ORF">AX774_g3104</name>
</gene>
<evidence type="ECO:0000313" key="1">
    <source>
        <dbReference type="EMBL" id="OMH83396.1"/>
    </source>
</evidence>
<comment type="caution">
    <text evidence="1">The sequence shown here is derived from an EMBL/GenBank/DDBJ whole genome shotgun (WGS) entry which is preliminary data.</text>
</comment>
<keyword evidence="2" id="KW-1185">Reference proteome</keyword>
<dbReference type="AlphaFoldDB" id="A0A1R1PQY4"/>
<evidence type="ECO:0008006" key="3">
    <source>
        <dbReference type="Google" id="ProtNLM"/>
    </source>
</evidence>
<dbReference type="Proteomes" id="UP000188320">
    <property type="component" value="Unassembled WGS sequence"/>
</dbReference>
<reference evidence="2" key="1">
    <citation type="submission" date="2017-01" db="EMBL/GenBank/DDBJ databases">
        <authorList>
            <person name="Wang Y."/>
            <person name="White M."/>
            <person name="Kvist S."/>
            <person name="Moncalvo J.-M."/>
        </authorList>
    </citation>
    <scope>NUCLEOTIDE SEQUENCE [LARGE SCALE GENOMIC DNA]</scope>
    <source>
        <strain evidence="2">COL-18-3</strain>
    </source>
</reference>
<name>A0A1R1PQY4_ZANCU</name>
<accession>A0A1R1PQY4</accession>
<evidence type="ECO:0000313" key="2">
    <source>
        <dbReference type="Proteomes" id="UP000188320"/>
    </source>
</evidence>
<sequence>MKKFAGKSSEIKNGLVRKLCTISWHASEAITDFMIRFRNYTKTIPEDTLTEELVKECLATCLATREESLVLSLSEEIDKLTWEEFGTIVIEKIKMREAWDKE</sequence>
<proteinExistence type="predicted"/>
<dbReference type="EMBL" id="LSSK01000421">
    <property type="protein sequence ID" value="OMH83396.1"/>
    <property type="molecule type" value="Genomic_DNA"/>
</dbReference>
<organism evidence="1 2">
    <name type="scientific">Zancudomyces culisetae</name>
    <name type="common">Gut fungus</name>
    <name type="synonym">Smittium culisetae</name>
    <dbReference type="NCBI Taxonomy" id="1213189"/>
    <lineage>
        <taxon>Eukaryota</taxon>
        <taxon>Fungi</taxon>
        <taxon>Fungi incertae sedis</taxon>
        <taxon>Zoopagomycota</taxon>
        <taxon>Kickxellomycotina</taxon>
        <taxon>Harpellomycetes</taxon>
        <taxon>Harpellales</taxon>
        <taxon>Legeriomycetaceae</taxon>
        <taxon>Zancudomyces</taxon>
    </lineage>
</organism>
<protein>
    <recommendedName>
        <fullName evidence="3">Retrotransposon gag domain-containing protein</fullName>
    </recommendedName>
</protein>